<dbReference type="OrthoDB" id="7852312at2"/>
<evidence type="ECO:0000313" key="2">
    <source>
        <dbReference type="EMBL" id="PSW22078.1"/>
    </source>
</evidence>
<dbReference type="Proteomes" id="UP000241771">
    <property type="component" value="Unassembled WGS sequence"/>
</dbReference>
<name>A0A2T3P0T1_9GAMM</name>
<dbReference type="InterPro" id="IPR016181">
    <property type="entry name" value="Acyl_CoA_acyltransferase"/>
</dbReference>
<sequence>MEFESDNLKYCPLSQSDWPFFLSLFRDPAVIALCFDPLPDDVVLERFQSRLLPWDLNSDEWLCLLIKEKSSEQCVGVTGFKFDGKVAELGYLLHSNFHGQGYGTEQLASLLHWSKEQLGITQYQAAVTEGNIACEKILAKANFKLAERIPDAYEIGGKRYADLIYQNY</sequence>
<dbReference type="EMBL" id="PYMA01000001">
    <property type="protein sequence ID" value="PSW22078.1"/>
    <property type="molecule type" value="Genomic_DNA"/>
</dbReference>
<gene>
    <name evidence="2" type="ORF">C9I98_02095</name>
</gene>
<evidence type="ECO:0000313" key="3">
    <source>
        <dbReference type="Proteomes" id="UP000241771"/>
    </source>
</evidence>
<dbReference type="RefSeq" id="WP_036817553.1">
    <property type="nucleotide sequence ID" value="NZ_JGVO01000083.1"/>
</dbReference>
<dbReference type="Gene3D" id="3.40.630.30">
    <property type="match status" value="1"/>
</dbReference>
<dbReference type="PANTHER" id="PTHR43792:SF1">
    <property type="entry name" value="N-ACETYLTRANSFERASE DOMAIN-CONTAINING PROTEIN"/>
    <property type="match status" value="1"/>
</dbReference>
<dbReference type="SUPFAM" id="SSF55729">
    <property type="entry name" value="Acyl-CoA N-acyltransferases (Nat)"/>
    <property type="match status" value="1"/>
</dbReference>
<dbReference type="AlphaFoldDB" id="A0A2T3P0T1"/>
<evidence type="ECO:0000259" key="1">
    <source>
        <dbReference type="PROSITE" id="PS51186"/>
    </source>
</evidence>
<keyword evidence="2" id="KW-0808">Transferase</keyword>
<dbReference type="PROSITE" id="PS51186">
    <property type="entry name" value="GNAT"/>
    <property type="match status" value="1"/>
</dbReference>
<keyword evidence="3" id="KW-1185">Reference proteome</keyword>
<comment type="caution">
    <text evidence="2">The sequence shown here is derived from an EMBL/GenBank/DDBJ whole genome shotgun (WGS) entry which is preliminary data.</text>
</comment>
<dbReference type="GO" id="GO:0016747">
    <property type="term" value="F:acyltransferase activity, transferring groups other than amino-acyl groups"/>
    <property type="evidence" value="ECO:0007669"/>
    <property type="project" value="InterPro"/>
</dbReference>
<accession>A0A2T3P0T1</accession>
<dbReference type="InterPro" id="IPR051531">
    <property type="entry name" value="N-acetyltransferase"/>
</dbReference>
<protein>
    <submittedName>
        <fullName evidence="2">N-acetyltransferase</fullName>
    </submittedName>
</protein>
<dbReference type="InterPro" id="IPR000182">
    <property type="entry name" value="GNAT_dom"/>
</dbReference>
<dbReference type="Pfam" id="PF13302">
    <property type="entry name" value="Acetyltransf_3"/>
    <property type="match status" value="1"/>
</dbReference>
<reference evidence="2 3" key="1">
    <citation type="submission" date="2018-01" db="EMBL/GenBank/DDBJ databases">
        <title>Whole genome sequencing of Histamine producing bacteria.</title>
        <authorList>
            <person name="Butler K."/>
        </authorList>
    </citation>
    <scope>NUCLEOTIDE SEQUENCE [LARGE SCALE GENOMIC DNA]</scope>
    <source>
        <strain evidence="2 3">DSM 100436</strain>
    </source>
</reference>
<organism evidence="2 3">
    <name type="scientific">Photobacterium sanctipauli</name>
    <dbReference type="NCBI Taxonomy" id="1342794"/>
    <lineage>
        <taxon>Bacteria</taxon>
        <taxon>Pseudomonadati</taxon>
        <taxon>Pseudomonadota</taxon>
        <taxon>Gammaproteobacteria</taxon>
        <taxon>Vibrionales</taxon>
        <taxon>Vibrionaceae</taxon>
        <taxon>Photobacterium</taxon>
    </lineage>
</organism>
<feature type="domain" description="N-acetyltransferase" evidence="1">
    <location>
        <begin position="8"/>
        <end position="165"/>
    </location>
</feature>
<proteinExistence type="predicted"/>
<dbReference type="PANTHER" id="PTHR43792">
    <property type="entry name" value="GNAT FAMILY, PUTATIVE (AFU_ORTHOLOGUE AFUA_3G00765)-RELATED-RELATED"/>
    <property type="match status" value="1"/>
</dbReference>